<evidence type="ECO:0000259" key="10">
    <source>
        <dbReference type="PROSITE" id="PS51643"/>
    </source>
</evidence>
<dbReference type="GO" id="GO:0005829">
    <property type="term" value="C:cytosol"/>
    <property type="evidence" value="ECO:0007669"/>
    <property type="project" value="TreeGrafter"/>
</dbReference>
<dbReference type="Pfam" id="PF00270">
    <property type="entry name" value="DEAD"/>
    <property type="match status" value="1"/>
</dbReference>
<keyword evidence="6" id="KW-0378">Hydrolase</keyword>
<evidence type="ECO:0000256" key="3">
    <source>
        <dbReference type="ARBA" id="ARBA00022722"/>
    </source>
</evidence>
<dbReference type="NCBIfam" id="TIGR01587">
    <property type="entry name" value="cas3_core"/>
    <property type="match status" value="1"/>
</dbReference>
<proteinExistence type="inferred from homology"/>
<evidence type="ECO:0000256" key="9">
    <source>
        <dbReference type="ARBA" id="ARBA00023118"/>
    </source>
</evidence>
<dbReference type="GO" id="GO:0003676">
    <property type="term" value="F:nucleic acid binding"/>
    <property type="evidence" value="ECO:0007669"/>
    <property type="project" value="InterPro"/>
</dbReference>
<organism evidence="11 12">
    <name type="scientific">Shouchella clausii</name>
    <name type="common">Alkalihalobacillus clausii</name>
    <dbReference type="NCBI Taxonomy" id="79880"/>
    <lineage>
        <taxon>Bacteria</taxon>
        <taxon>Bacillati</taxon>
        <taxon>Bacillota</taxon>
        <taxon>Bacilli</taxon>
        <taxon>Bacillales</taxon>
        <taxon>Bacillaceae</taxon>
        <taxon>Shouchella</taxon>
    </lineage>
</organism>
<dbReference type="InterPro" id="IPR038257">
    <property type="entry name" value="CRISPR-assoc_Cas3_HD_sf"/>
</dbReference>
<evidence type="ECO:0000256" key="4">
    <source>
        <dbReference type="ARBA" id="ARBA00022723"/>
    </source>
</evidence>
<dbReference type="Pfam" id="PF22590">
    <property type="entry name" value="Cas3-like_C_2"/>
    <property type="match status" value="1"/>
</dbReference>
<dbReference type="GO" id="GO:0046872">
    <property type="term" value="F:metal ion binding"/>
    <property type="evidence" value="ECO:0007669"/>
    <property type="project" value="UniProtKB-KW"/>
</dbReference>
<evidence type="ECO:0000256" key="8">
    <source>
        <dbReference type="ARBA" id="ARBA00022840"/>
    </source>
</evidence>
<keyword evidence="5" id="KW-0547">Nucleotide-binding</keyword>
<evidence type="ECO:0000256" key="6">
    <source>
        <dbReference type="ARBA" id="ARBA00022801"/>
    </source>
</evidence>
<dbReference type="PANTHER" id="PTHR47959">
    <property type="entry name" value="ATP-DEPENDENT RNA HELICASE RHLE-RELATED"/>
    <property type="match status" value="1"/>
</dbReference>
<dbReference type="Gene3D" id="1.10.3210.30">
    <property type="match status" value="1"/>
</dbReference>
<name>A0A268P0Y9_SHOCL</name>
<accession>A0A268P0Y9</accession>
<dbReference type="GO" id="GO:0004518">
    <property type="term" value="F:nuclease activity"/>
    <property type="evidence" value="ECO:0007669"/>
    <property type="project" value="UniProtKB-KW"/>
</dbReference>
<dbReference type="Pfam" id="PF18019">
    <property type="entry name" value="Cas3_HD"/>
    <property type="match status" value="1"/>
</dbReference>
<dbReference type="Proteomes" id="UP000216207">
    <property type="component" value="Unassembled WGS sequence"/>
</dbReference>
<sequence length="771" mass="89216">MEFYAKSETKETIKDHTNQLLKRFKLYQKLYQEKLPLTEEDWNLLKLSIQYHDIGKADLYFQNVIRKAMGLESVPVRSQYQVQHNVLSVLAIPEELIPDSYDEERLLYQIIAFHHERNQPIHQAEVLSNYEKNMLPYKKEIEAHMGYAIENNPDVTRLNLISIGDRIRPSDGNIFHRYILLKGLLHRLDHAASAHVPIELSHDLAVGDYVNRFMERAFNGAKKELQQFTETSQDKHVVVVAQTGMGKTEAGLLWLGKEKGFFTLPLRVSLNAMYDRIVNPDKIGFSQITDDHGETATGLLHSTSLDYLLDTIEGDDSRLEKVHAQSKEFANKLVISTIDQVLKFPFFYLGFEKEYATMASSKLIIDELQAYNPKIAALLVRAMAMIDEIGGSFLIMTATLPDFYYKALQRELKQPNKPLHYGEFIDDRVKRHNVSIREKSILDCAQEAAVAGKKKKVLMICNTVNQARELYKEVIRQLYKEIVHRHPEVEEQIETQTWSEIHKVVVQHYPNVHLLHSQFTQKNRKRLESKIIEFAKSEETGIWVTTQLVEASLDIDFDVLYSEMASLDSLFQRLGRCNRRGIKPIDMINVHILINDVSGVGSVYDQDIYQRSLALLSEQNGLLLETKKHELIQRLYDEEALAGTAFKAEFDETLRQLKSRPLYEIGKQKAQSLLRDFQQNQVVPAMFLELDEVQQAINDWENANKRFERKEDIKRAKRKARRTIEQYSVSINKFKNLSISDFYGIKGLYIAECQYDTKLGLLTEEADGFFS</sequence>
<comment type="caution">
    <text evidence="11">The sequence shown here is derived from an EMBL/GenBank/DDBJ whole genome shotgun (WGS) entry which is preliminary data.</text>
</comment>
<dbReference type="InterPro" id="IPR006474">
    <property type="entry name" value="Helicase_Cas3_CRISPR-ass_core"/>
</dbReference>
<dbReference type="InterPro" id="IPR006483">
    <property type="entry name" value="CRISPR-assoc_Cas3_HD"/>
</dbReference>
<dbReference type="PROSITE" id="PS51643">
    <property type="entry name" value="HD_CAS3"/>
    <property type="match status" value="1"/>
</dbReference>
<keyword evidence="8" id="KW-0067">ATP-binding</keyword>
<dbReference type="GO" id="GO:0051607">
    <property type="term" value="P:defense response to virus"/>
    <property type="evidence" value="ECO:0007669"/>
    <property type="project" value="UniProtKB-KW"/>
</dbReference>
<dbReference type="GO" id="GO:0005524">
    <property type="term" value="F:ATP binding"/>
    <property type="evidence" value="ECO:0007669"/>
    <property type="project" value="UniProtKB-KW"/>
</dbReference>
<keyword evidence="7" id="KW-0347">Helicase</keyword>
<dbReference type="GO" id="GO:0016787">
    <property type="term" value="F:hydrolase activity"/>
    <property type="evidence" value="ECO:0007669"/>
    <property type="project" value="UniProtKB-KW"/>
</dbReference>
<evidence type="ECO:0000313" key="11">
    <source>
        <dbReference type="EMBL" id="PAE89159.1"/>
    </source>
</evidence>
<keyword evidence="9" id="KW-0051">Antiviral defense</keyword>
<evidence type="ECO:0000313" key="12">
    <source>
        <dbReference type="Proteomes" id="UP000216207"/>
    </source>
</evidence>
<dbReference type="CDD" id="cd09641">
    <property type="entry name" value="Cas3''_I"/>
    <property type="match status" value="1"/>
</dbReference>
<reference evidence="11 12" key="1">
    <citation type="submission" date="2017-07" db="EMBL/GenBank/DDBJ databases">
        <title>Isolation and whole genome analysis of endospore-forming bacteria from heroin.</title>
        <authorList>
            <person name="Kalinowski J."/>
            <person name="Ahrens B."/>
            <person name="Al-Dilaimi A."/>
            <person name="Winkler A."/>
            <person name="Wibberg D."/>
            <person name="Schleenbecker U."/>
            <person name="Ruckert C."/>
            <person name="Wolfel R."/>
            <person name="Grass G."/>
        </authorList>
    </citation>
    <scope>NUCLEOTIDE SEQUENCE [LARGE SCALE GENOMIC DNA]</scope>
    <source>
        <strain evidence="11 12">7539</strain>
    </source>
</reference>
<evidence type="ECO:0000256" key="1">
    <source>
        <dbReference type="ARBA" id="ARBA00006847"/>
    </source>
</evidence>
<dbReference type="GO" id="GO:0003724">
    <property type="term" value="F:RNA helicase activity"/>
    <property type="evidence" value="ECO:0007669"/>
    <property type="project" value="TreeGrafter"/>
</dbReference>
<dbReference type="SUPFAM" id="SSF52540">
    <property type="entry name" value="P-loop containing nucleoside triphosphate hydrolases"/>
    <property type="match status" value="1"/>
</dbReference>
<dbReference type="InterPro" id="IPR011545">
    <property type="entry name" value="DEAD/DEAH_box_helicase_dom"/>
</dbReference>
<dbReference type="InterPro" id="IPR027417">
    <property type="entry name" value="P-loop_NTPase"/>
</dbReference>
<dbReference type="PANTHER" id="PTHR47959:SF16">
    <property type="entry name" value="CRISPR-ASSOCIATED NUCLEASE_HELICASE CAS3-RELATED"/>
    <property type="match status" value="1"/>
</dbReference>
<keyword evidence="4" id="KW-0479">Metal-binding</keyword>
<dbReference type="InterPro" id="IPR054712">
    <property type="entry name" value="Cas3-like_dom"/>
</dbReference>
<evidence type="ECO:0000256" key="2">
    <source>
        <dbReference type="ARBA" id="ARBA00009046"/>
    </source>
</evidence>
<keyword evidence="3" id="KW-0540">Nuclease</keyword>
<comment type="similarity">
    <text evidence="2">In the central section; belongs to the CRISPR-associated helicase Cas3 family.</text>
</comment>
<evidence type="ECO:0000256" key="7">
    <source>
        <dbReference type="ARBA" id="ARBA00022806"/>
    </source>
</evidence>
<dbReference type="NCBIfam" id="TIGR01596">
    <property type="entry name" value="cas3_HD"/>
    <property type="match status" value="1"/>
</dbReference>
<dbReference type="EMBL" id="NPCC01000011">
    <property type="protein sequence ID" value="PAE89159.1"/>
    <property type="molecule type" value="Genomic_DNA"/>
</dbReference>
<evidence type="ECO:0000256" key="5">
    <source>
        <dbReference type="ARBA" id="ARBA00022741"/>
    </source>
</evidence>
<dbReference type="RefSeq" id="WP_095326536.1">
    <property type="nucleotide sequence ID" value="NZ_NPCC01000011.1"/>
</dbReference>
<feature type="domain" description="HD Cas3-type" evidence="10">
    <location>
        <begin position="6"/>
        <end position="191"/>
    </location>
</feature>
<protein>
    <recommendedName>
        <fullName evidence="10">HD Cas3-type domain-containing protein</fullName>
    </recommendedName>
</protein>
<gene>
    <name evidence="11" type="ORF">CHH72_09980</name>
</gene>
<comment type="similarity">
    <text evidence="1">In the N-terminal section; belongs to the CRISPR-associated nuclease Cas3-HD family.</text>
</comment>
<dbReference type="InterPro" id="IPR050079">
    <property type="entry name" value="DEAD_box_RNA_helicase"/>
</dbReference>
<dbReference type="AlphaFoldDB" id="A0A268P0Y9"/>
<dbReference type="Gene3D" id="3.40.50.300">
    <property type="entry name" value="P-loop containing nucleotide triphosphate hydrolases"/>
    <property type="match status" value="2"/>
</dbReference>